<comment type="similarity">
    <text evidence="11 12">Belongs to the TonB-dependent receptor family.</text>
</comment>
<dbReference type="InterPro" id="IPR012910">
    <property type="entry name" value="Plug_dom"/>
</dbReference>
<evidence type="ECO:0000256" key="3">
    <source>
        <dbReference type="ARBA" id="ARBA00022452"/>
    </source>
</evidence>
<reference evidence="17 18" key="1">
    <citation type="submission" date="2020-03" db="EMBL/GenBank/DDBJ databases">
        <title>Genomic Encyclopedia of Type Strains, Phase IV (KMG-IV): sequencing the most valuable type-strain genomes for metagenomic binning, comparative biology and taxonomic classification.</title>
        <authorList>
            <person name="Goeker M."/>
        </authorList>
    </citation>
    <scope>NUCLEOTIDE SEQUENCE [LARGE SCALE GENOMIC DNA]</scope>
    <source>
        <strain evidence="17 18">DSM 16846</strain>
    </source>
</reference>
<comment type="caution">
    <text evidence="17">The sequence shown here is derived from an EMBL/GenBank/DDBJ whole genome shotgun (WGS) entry which is preliminary data.</text>
</comment>
<feature type="chain" id="PRO_5031262797" evidence="14">
    <location>
        <begin position="23"/>
        <end position="726"/>
    </location>
</feature>
<evidence type="ECO:0000256" key="8">
    <source>
        <dbReference type="ARBA" id="ARBA00023077"/>
    </source>
</evidence>
<dbReference type="Pfam" id="PF00593">
    <property type="entry name" value="TonB_dep_Rec_b-barrel"/>
    <property type="match status" value="1"/>
</dbReference>
<dbReference type="Proteomes" id="UP000558192">
    <property type="component" value="Unassembled WGS sequence"/>
</dbReference>
<evidence type="ECO:0000256" key="4">
    <source>
        <dbReference type="ARBA" id="ARBA00022496"/>
    </source>
</evidence>
<dbReference type="EMBL" id="JAATJC010000001">
    <property type="protein sequence ID" value="NJC05719.1"/>
    <property type="molecule type" value="Genomic_DNA"/>
</dbReference>
<keyword evidence="18" id="KW-1185">Reference proteome</keyword>
<dbReference type="PANTHER" id="PTHR32552:SF81">
    <property type="entry name" value="TONB-DEPENDENT OUTER MEMBRANE RECEPTOR"/>
    <property type="match status" value="1"/>
</dbReference>
<dbReference type="PROSITE" id="PS52016">
    <property type="entry name" value="TONB_DEPENDENT_REC_3"/>
    <property type="match status" value="1"/>
</dbReference>
<evidence type="ECO:0000256" key="13">
    <source>
        <dbReference type="SAM" id="MobiDB-lite"/>
    </source>
</evidence>
<dbReference type="InterPro" id="IPR036942">
    <property type="entry name" value="Beta-barrel_TonB_sf"/>
</dbReference>
<evidence type="ECO:0000256" key="9">
    <source>
        <dbReference type="ARBA" id="ARBA00023136"/>
    </source>
</evidence>
<evidence type="ECO:0000256" key="14">
    <source>
        <dbReference type="SAM" id="SignalP"/>
    </source>
</evidence>
<evidence type="ECO:0000313" key="17">
    <source>
        <dbReference type="EMBL" id="NJC05719.1"/>
    </source>
</evidence>
<evidence type="ECO:0000256" key="11">
    <source>
        <dbReference type="PROSITE-ProRule" id="PRU01360"/>
    </source>
</evidence>
<dbReference type="InterPro" id="IPR039426">
    <property type="entry name" value="TonB-dep_rcpt-like"/>
</dbReference>
<dbReference type="CDD" id="cd01347">
    <property type="entry name" value="ligand_gated_channel"/>
    <property type="match status" value="1"/>
</dbReference>
<dbReference type="SUPFAM" id="SSF56935">
    <property type="entry name" value="Porins"/>
    <property type="match status" value="1"/>
</dbReference>
<keyword evidence="3 11" id="KW-1134">Transmembrane beta strand</keyword>
<organism evidence="17 18">
    <name type="scientific">Sphingomonas kaistensis</name>
    <dbReference type="NCBI Taxonomy" id="298708"/>
    <lineage>
        <taxon>Bacteria</taxon>
        <taxon>Pseudomonadati</taxon>
        <taxon>Pseudomonadota</taxon>
        <taxon>Alphaproteobacteria</taxon>
        <taxon>Sphingomonadales</taxon>
        <taxon>Sphingomonadaceae</taxon>
        <taxon>Sphingomonas</taxon>
    </lineage>
</organism>
<keyword evidence="17" id="KW-0675">Receptor</keyword>
<dbReference type="PANTHER" id="PTHR32552">
    <property type="entry name" value="FERRICHROME IRON RECEPTOR-RELATED"/>
    <property type="match status" value="1"/>
</dbReference>
<feature type="domain" description="TonB-dependent receptor-like beta-barrel" evidence="15">
    <location>
        <begin position="264"/>
        <end position="682"/>
    </location>
</feature>
<evidence type="ECO:0000256" key="6">
    <source>
        <dbReference type="ARBA" id="ARBA00023004"/>
    </source>
</evidence>
<evidence type="ECO:0000256" key="5">
    <source>
        <dbReference type="ARBA" id="ARBA00022692"/>
    </source>
</evidence>
<name>A0A7X5Y5Z9_9SPHN</name>
<feature type="signal peptide" evidence="14">
    <location>
        <begin position="1"/>
        <end position="22"/>
    </location>
</feature>
<dbReference type="AlphaFoldDB" id="A0A7X5Y5Z9"/>
<keyword evidence="8 12" id="KW-0798">TonB box</keyword>
<sequence length="726" mass="78298">MRTTSIVLLATTMLATGAPAMAQSTGDVTPAEKEQTEAPPVGAAPVSAQEQDIVVTARKREETLLEIPVAATAVSGELIERRGLASLRDVATLTPGLNINGDAAGRAFVSIRGVGITLVESVQPGVGIFLDGIYQPNTAYLNNPLVDVQRVEVLRGPQGTLYGKNTLGGAISVITRQPGNDFEVRGGGSYAGPDNAWSTFASLSGPIVRDRLQARIAYSHRQQDGFLYNPILKADANPLNTDTVNGTIRAEPVHDVVLTINGYYDNVKGAGTPYARVAGPTDYVRQVNFNALNRQFFKYKGVNARLEFPLAALNTDVTLIGAYDGRDGRAPDNDGEFNPVDFARTSGKNELDTYTGELRFDTELSSTLTALVGLFTSKETSSAEGITSIPALNARLHDISAKKSRNHAVFGTLFWRPSEAWEVSAGLRYDRERRSLAGSTGVVGGLLAAVPGISGGHDEWSPRVTVTRNWDGRSITYASVARGFRGGGFNINPRAPFRSYEGDKVWTYEVGHKFATADRRLTLAAAAFYNDYKDLIGLNTIVGLPGGGFATIDLNSGDVRTYGVELEGTFRPVPAWTLSGGVSVQRARITDSSAFTRVTNSTLPSDRLPFQPDYNFSLNSDYVLPVGTGDITLNVGAIGKGERIAASISPTRAPVLDSYVLINGSITYRIGSFEIAAFANNLFNESYFDSYIERRTLELAVPFLPASDLGIIGDRRRYGVRTRFRF</sequence>
<gene>
    <name evidence="17" type="ORF">GGQ97_001512</name>
</gene>
<dbReference type="Pfam" id="PF07715">
    <property type="entry name" value="Plug"/>
    <property type="match status" value="1"/>
</dbReference>
<dbReference type="RefSeq" id="WP_245197910.1">
    <property type="nucleotide sequence ID" value="NZ_JAATJC010000001.1"/>
</dbReference>
<keyword evidence="7" id="KW-0406">Ion transport</keyword>
<evidence type="ECO:0000259" key="15">
    <source>
        <dbReference type="Pfam" id="PF00593"/>
    </source>
</evidence>
<dbReference type="InterPro" id="IPR000531">
    <property type="entry name" value="Beta-barrel_TonB"/>
</dbReference>
<feature type="domain" description="TonB-dependent receptor plug" evidence="16">
    <location>
        <begin position="65"/>
        <end position="170"/>
    </location>
</feature>
<evidence type="ECO:0000313" key="18">
    <source>
        <dbReference type="Proteomes" id="UP000558192"/>
    </source>
</evidence>
<dbReference type="GO" id="GO:0006826">
    <property type="term" value="P:iron ion transport"/>
    <property type="evidence" value="ECO:0007669"/>
    <property type="project" value="UniProtKB-KW"/>
</dbReference>
<evidence type="ECO:0000256" key="1">
    <source>
        <dbReference type="ARBA" id="ARBA00004571"/>
    </source>
</evidence>
<evidence type="ECO:0000259" key="16">
    <source>
        <dbReference type="Pfam" id="PF07715"/>
    </source>
</evidence>
<dbReference type="GO" id="GO:0009279">
    <property type="term" value="C:cell outer membrane"/>
    <property type="evidence" value="ECO:0007669"/>
    <property type="project" value="UniProtKB-SubCell"/>
</dbReference>
<protein>
    <submittedName>
        <fullName evidence="17">Iron complex outermembrane receptor protein</fullName>
    </submittedName>
</protein>
<comment type="subcellular location">
    <subcellularLocation>
        <location evidence="1 11">Cell outer membrane</location>
        <topology evidence="1 11">Multi-pass membrane protein</topology>
    </subcellularLocation>
</comment>
<keyword evidence="4" id="KW-0410">Iron transport</keyword>
<evidence type="ECO:0000256" key="10">
    <source>
        <dbReference type="ARBA" id="ARBA00023237"/>
    </source>
</evidence>
<keyword evidence="2 11" id="KW-0813">Transport</keyword>
<keyword evidence="10 11" id="KW-0998">Cell outer membrane</keyword>
<keyword evidence="9 11" id="KW-0472">Membrane</keyword>
<keyword evidence="5 11" id="KW-0812">Transmembrane</keyword>
<proteinExistence type="inferred from homology"/>
<keyword evidence="6" id="KW-0408">Iron</keyword>
<evidence type="ECO:0000256" key="7">
    <source>
        <dbReference type="ARBA" id="ARBA00023065"/>
    </source>
</evidence>
<evidence type="ECO:0000256" key="2">
    <source>
        <dbReference type="ARBA" id="ARBA00022448"/>
    </source>
</evidence>
<keyword evidence="14" id="KW-0732">Signal</keyword>
<accession>A0A7X5Y5Z9</accession>
<feature type="region of interest" description="Disordered" evidence="13">
    <location>
        <begin position="20"/>
        <end position="45"/>
    </location>
</feature>
<evidence type="ECO:0000256" key="12">
    <source>
        <dbReference type="RuleBase" id="RU003357"/>
    </source>
</evidence>
<dbReference type="Gene3D" id="2.40.170.20">
    <property type="entry name" value="TonB-dependent receptor, beta-barrel domain"/>
    <property type="match status" value="1"/>
</dbReference>